<evidence type="ECO:0000313" key="10">
    <source>
        <dbReference type="Proteomes" id="UP000314986"/>
    </source>
</evidence>
<dbReference type="Gene3D" id="2.60.40.10">
    <property type="entry name" value="Immunoglobulins"/>
    <property type="match status" value="1"/>
</dbReference>
<dbReference type="OMA" id="VWWLETT"/>
<evidence type="ECO:0000256" key="1">
    <source>
        <dbReference type="ARBA" id="ARBA00004236"/>
    </source>
</evidence>
<reference evidence="10" key="1">
    <citation type="journal article" date="2006" name="Science">
        <title>Ancient noncoding elements conserved in the human genome.</title>
        <authorList>
            <person name="Venkatesh B."/>
            <person name="Kirkness E.F."/>
            <person name="Loh Y.H."/>
            <person name="Halpern A.L."/>
            <person name="Lee A.P."/>
            <person name="Johnson J."/>
            <person name="Dandona N."/>
            <person name="Viswanathan L.D."/>
            <person name="Tay A."/>
            <person name="Venter J.C."/>
            <person name="Strausberg R.L."/>
            <person name="Brenner S."/>
        </authorList>
    </citation>
    <scope>NUCLEOTIDE SEQUENCE [LARGE SCALE GENOMIC DNA]</scope>
</reference>
<evidence type="ECO:0000313" key="9">
    <source>
        <dbReference type="Ensembl" id="ENSCMIP00000001093.1"/>
    </source>
</evidence>
<accession>A0A4W3GCU4</accession>
<keyword evidence="7" id="KW-0325">Glycoprotein</keyword>
<dbReference type="InterPro" id="IPR013783">
    <property type="entry name" value="Ig-like_fold"/>
</dbReference>
<evidence type="ECO:0000256" key="4">
    <source>
        <dbReference type="ARBA" id="ARBA00022859"/>
    </source>
</evidence>
<reference evidence="9" key="5">
    <citation type="submission" date="2025-09" db="UniProtKB">
        <authorList>
            <consortium name="Ensembl"/>
        </authorList>
    </citation>
    <scope>IDENTIFICATION</scope>
</reference>
<evidence type="ECO:0000259" key="8">
    <source>
        <dbReference type="PROSITE" id="PS50835"/>
    </source>
</evidence>
<dbReference type="STRING" id="7868.ENSCMIP00000001093"/>
<keyword evidence="5" id="KW-0472">Membrane</keyword>
<protein>
    <recommendedName>
        <fullName evidence="8">Ig-like domain-containing protein</fullName>
    </recommendedName>
</protein>
<feature type="domain" description="Ig-like" evidence="8">
    <location>
        <begin position="1"/>
        <end position="77"/>
    </location>
</feature>
<keyword evidence="2" id="KW-1003">Cell membrane</keyword>
<dbReference type="GO" id="GO:0002376">
    <property type="term" value="P:immune system process"/>
    <property type="evidence" value="ECO:0007669"/>
    <property type="project" value="UniProtKB-KW"/>
</dbReference>
<dbReference type="GeneTree" id="ENSGT01150000287172"/>
<evidence type="ECO:0000256" key="2">
    <source>
        <dbReference type="ARBA" id="ARBA00022475"/>
    </source>
</evidence>
<reference evidence="10" key="3">
    <citation type="journal article" date="2014" name="Nature">
        <title>Elephant shark genome provides unique insights into gnathostome evolution.</title>
        <authorList>
            <consortium name="International Elephant Shark Genome Sequencing Consortium"/>
            <person name="Venkatesh B."/>
            <person name="Lee A.P."/>
            <person name="Ravi V."/>
            <person name="Maurya A.K."/>
            <person name="Lian M.M."/>
            <person name="Swann J.B."/>
            <person name="Ohta Y."/>
            <person name="Flajnik M.F."/>
            <person name="Sutoh Y."/>
            <person name="Kasahara M."/>
            <person name="Hoon S."/>
            <person name="Gangu V."/>
            <person name="Roy S.W."/>
            <person name="Irimia M."/>
            <person name="Korzh V."/>
            <person name="Kondrychyn I."/>
            <person name="Lim Z.W."/>
            <person name="Tay B.H."/>
            <person name="Tohari S."/>
            <person name="Kong K.W."/>
            <person name="Ho S."/>
            <person name="Lorente-Galdos B."/>
            <person name="Quilez J."/>
            <person name="Marques-Bonet T."/>
            <person name="Raney B.J."/>
            <person name="Ingham P.W."/>
            <person name="Tay A."/>
            <person name="Hillier L.W."/>
            <person name="Minx P."/>
            <person name="Boehm T."/>
            <person name="Wilson R.K."/>
            <person name="Brenner S."/>
            <person name="Warren W.C."/>
        </authorList>
    </citation>
    <scope>NUCLEOTIDE SEQUENCE [LARGE SCALE GENOMIC DNA]</scope>
</reference>
<evidence type="ECO:0000256" key="7">
    <source>
        <dbReference type="ARBA" id="ARBA00023180"/>
    </source>
</evidence>
<keyword evidence="3" id="KW-0732">Signal</keyword>
<keyword evidence="4" id="KW-0391">Immunity</keyword>
<keyword evidence="10" id="KW-1185">Reference proteome</keyword>
<dbReference type="InParanoid" id="A0A4W3GCU4"/>
<proteinExistence type="predicted"/>
<evidence type="ECO:0000256" key="3">
    <source>
        <dbReference type="ARBA" id="ARBA00022729"/>
    </source>
</evidence>
<name>A0A4W3GCU4_CALMI</name>
<reference evidence="10" key="2">
    <citation type="journal article" date="2007" name="PLoS Biol.">
        <title>Survey sequencing and comparative analysis of the elephant shark (Callorhinchus milii) genome.</title>
        <authorList>
            <person name="Venkatesh B."/>
            <person name="Kirkness E.F."/>
            <person name="Loh Y.H."/>
            <person name="Halpern A.L."/>
            <person name="Lee A.P."/>
            <person name="Johnson J."/>
            <person name="Dandona N."/>
            <person name="Viswanathan L.D."/>
            <person name="Tay A."/>
            <person name="Venter J.C."/>
            <person name="Strausberg R.L."/>
            <person name="Brenner S."/>
        </authorList>
    </citation>
    <scope>NUCLEOTIDE SEQUENCE [LARGE SCALE GENOMIC DNA]</scope>
</reference>
<dbReference type="GO" id="GO:0005886">
    <property type="term" value="C:plasma membrane"/>
    <property type="evidence" value="ECO:0007669"/>
    <property type="project" value="UniProtKB-SubCell"/>
</dbReference>
<dbReference type="PANTHER" id="PTHR19433:SF137">
    <property type="entry name" value="IG-LIKE DOMAIN-CONTAINING PROTEIN"/>
    <property type="match status" value="1"/>
</dbReference>
<dbReference type="Pfam" id="PF07686">
    <property type="entry name" value="V-set"/>
    <property type="match status" value="1"/>
</dbReference>
<dbReference type="InterPro" id="IPR052051">
    <property type="entry name" value="TCR_complex_component"/>
</dbReference>
<dbReference type="SMART" id="SM00406">
    <property type="entry name" value="IGv"/>
    <property type="match status" value="1"/>
</dbReference>
<dbReference type="InterPro" id="IPR013106">
    <property type="entry name" value="Ig_V-set"/>
</dbReference>
<dbReference type="SUPFAM" id="SSF48726">
    <property type="entry name" value="Immunoglobulin"/>
    <property type="match status" value="1"/>
</dbReference>
<dbReference type="PROSITE" id="PS50835">
    <property type="entry name" value="IG_LIKE"/>
    <property type="match status" value="1"/>
</dbReference>
<dbReference type="AlphaFoldDB" id="A0A4W3GCU4"/>
<dbReference type="InterPro" id="IPR007110">
    <property type="entry name" value="Ig-like_dom"/>
</dbReference>
<dbReference type="GO" id="GO:0009617">
    <property type="term" value="P:response to bacterium"/>
    <property type="evidence" value="ECO:0007669"/>
    <property type="project" value="TreeGrafter"/>
</dbReference>
<comment type="subcellular location">
    <subcellularLocation>
        <location evidence="1">Cell membrane</location>
    </subcellularLocation>
</comment>
<sequence length="118" mass="13494">VSLSCSYPTSSSYAALYWYRHHPGLAPQYILYRTINGNIYRADFAKGRFNSQLDTNQRQTTLSISSVIVTDAATYFCGLRTEAQLATRLLVDWRPAFPVIVTYLKNNNNILLYILLLH</sequence>
<evidence type="ECO:0000256" key="5">
    <source>
        <dbReference type="ARBA" id="ARBA00023136"/>
    </source>
</evidence>
<organism evidence="9 10">
    <name type="scientific">Callorhinchus milii</name>
    <name type="common">Ghost shark</name>
    <dbReference type="NCBI Taxonomy" id="7868"/>
    <lineage>
        <taxon>Eukaryota</taxon>
        <taxon>Metazoa</taxon>
        <taxon>Chordata</taxon>
        <taxon>Craniata</taxon>
        <taxon>Vertebrata</taxon>
        <taxon>Chondrichthyes</taxon>
        <taxon>Holocephali</taxon>
        <taxon>Chimaeriformes</taxon>
        <taxon>Callorhinchidae</taxon>
        <taxon>Callorhinchus</taxon>
    </lineage>
</organism>
<dbReference type="InterPro" id="IPR036179">
    <property type="entry name" value="Ig-like_dom_sf"/>
</dbReference>
<evidence type="ECO:0000256" key="6">
    <source>
        <dbReference type="ARBA" id="ARBA00023157"/>
    </source>
</evidence>
<dbReference type="PANTHER" id="PTHR19433">
    <property type="entry name" value="T-CELL RECEPTOR ALPHA CHAIN V REGION-RELATED"/>
    <property type="match status" value="1"/>
</dbReference>
<reference evidence="9" key="4">
    <citation type="submission" date="2025-08" db="UniProtKB">
        <authorList>
            <consortium name="Ensembl"/>
        </authorList>
    </citation>
    <scope>IDENTIFICATION</scope>
</reference>
<dbReference type="Ensembl" id="ENSCMIT00000001146.1">
    <property type="protein sequence ID" value="ENSCMIP00000001093.1"/>
    <property type="gene ID" value="ENSCMIG00000000730.1"/>
</dbReference>
<keyword evidence="6" id="KW-1015">Disulfide bond</keyword>
<dbReference type="Proteomes" id="UP000314986">
    <property type="component" value="Unassembled WGS sequence"/>
</dbReference>